<gene>
    <name evidence="3" type="ORF">SAMN05414137_105169</name>
</gene>
<evidence type="ECO:0000259" key="2">
    <source>
        <dbReference type="Pfam" id="PF23771"/>
    </source>
</evidence>
<proteinExistence type="predicted"/>
<protein>
    <submittedName>
        <fullName evidence="3">Uncharacterized protein</fullName>
    </submittedName>
</protein>
<organism evidence="3 4">
    <name type="scientific">Streptacidiphilus jiangxiensis</name>
    <dbReference type="NCBI Taxonomy" id="235985"/>
    <lineage>
        <taxon>Bacteria</taxon>
        <taxon>Bacillati</taxon>
        <taxon>Actinomycetota</taxon>
        <taxon>Actinomycetes</taxon>
        <taxon>Kitasatosporales</taxon>
        <taxon>Streptomycetaceae</taxon>
        <taxon>Streptacidiphilus</taxon>
    </lineage>
</organism>
<keyword evidence="4" id="KW-1185">Reference proteome</keyword>
<dbReference type="Proteomes" id="UP000183015">
    <property type="component" value="Unassembled WGS sequence"/>
</dbReference>
<dbReference type="Pfam" id="PF10979">
    <property type="entry name" value="DUF2786"/>
    <property type="match status" value="1"/>
</dbReference>
<dbReference type="Pfam" id="PF23771">
    <property type="entry name" value="DUF7168"/>
    <property type="match status" value="1"/>
</dbReference>
<dbReference type="InterPro" id="IPR055592">
    <property type="entry name" value="DUF7168"/>
</dbReference>
<dbReference type="InterPro" id="IPR024498">
    <property type="entry name" value="DUF2786"/>
</dbReference>
<sequence length="422" mass="46430">MIFVDRARLETLERMSTDSGTRELVAQALQETRYAPPRQAERTVEDWASRLAAQSAEQARIDRELLRRAEELLGVLWTRGHWRPADLARLTRRQLRPAHVSLAVDLIAAEARRYSPAALDRRWTEQLQELDAARPGWADDTDWLDHASARLRLDRFSALIHLLELLRLWGTAPALTPVGPPPGSAATLTEPVAGEPKQLARIRALLAKAEATTYAEEAEAFTAKAQELMARHSIDEALLAARSGDRTLPGAVRIGIDNPYESAKALLLDAVASANRTQSVWDKQNGFCTVVGFDADLDAVELLFTSLLVQGVTAMNSGKVQQGGRSKAFRQSFLVAYASRIRERLSRATAHAQHEATTEPGVPDLLPVLAARKEAVESHTSTLFPTLRKGRAIRVSDLDGWTQGQAAADRARLHGHEPALEG</sequence>
<evidence type="ECO:0000259" key="1">
    <source>
        <dbReference type="Pfam" id="PF10979"/>
    </source>
</evidence>
<feature type="domain" description="DUF2786" evidence="1">
    <location>
        <begin position="199"/>
        <end position="236"/>
    </location>
</feature>
<name>A0A1H7M487_STRJI</name>
<dbReference type="eggNOG" id="ENOG5031KBW">
    <property type="taxonomic scope" value="Bacteria"/>
</dbReference>
<dbReference type="AlphaFoldDB" id="A0A1H7M487"/>
<accession>A0A1H7M487</accession>
<feature type="domain" description="DUF7168" evidence="2">
    <location>
        <begin position="264"/>
        <end position="365"/>
    </location>
</feature>
<evidence type="ECO:0000313" key="3">
    <source>
        <dbReference type="EMBL" id="SEL06014.1"/>
    </source>
</evidence>
<dbReference type="EMBL" id="FOAZ01000005">
    <property type="protein sequence ID" value="SEL06014.1"/>
    <property type="molecule type" value="Genomic_DNA"/>
</dbReference>
<reference evidence="4" key="1">
    <citation type="submission" date="2016-10" db="EMBL/GenBank/DDBJ databases">
        <authorList>
            <person name="Varghese N."/>
        </authorList>
    </citation>
    <scope>NUCLEOTIDE SEQUENCE [LARGE SCALE GENOMIC DNA]</scope>
    <source>
        <strain evidence="4">DSM 45096 / BCRC 16803 / CGMCC 4.1857 / CIP 109030 / JCM 12277 / KCTC 19219 / NBRC 100920 / 33214</strain>
    </source>
</reference>
<dbReference type="STRING" id="235985.SAMN05414137_105169"/>
<evidence type="ECO:0000313" key="4">
    <source>
        <dbReference type="Proteomes" id="UP000183015"/>
    </source>
</evidence>